<dbReference type="Pfam" id="PF00889">
    <property type="entry name" value="EF_TS"/>
    <property type="match status" value="1"/>
</dbReference>
<comment type="subcellular location">
    <subcellularLocation>
        <location evidence="4">Mitochondrion</location>
    </subcellularLocation>
</comment>
<dbReference type="Proteomes" id="UP000095287">
    <property type="component" value="Unplaced"/>
</dbReference>
<dbReference type="SUPFAM" id="SSF54713">
    <property type="entry name" value="Elongation factor Ts (EF-Ts), dimerisation domain"/>
    <property type="match status" value="1"/>
</dbReference>
<dbReference type="InterPro" id="IPR009060">
    <property type="entry name" value="UBA-like_sf"/>
</dbReference>
<dbReference type="AlphaFoldDB" id="A0A1I8AIV2"/>
<dbReference type="Gene3D" id="1.10.8.10">
    <property type="entry name" value="DNA helicase RuvA subunit, C-terminal domain"/>
    <property type="match status" value="1"/>
</dbReference>
<evidence type="ECO:0000313" key="7">
    <source>
        <dbReference type="WBParaSite" id="L893_g624.t1"/>
    </source>
</evidence>
<keyword evidence="4" id="KW-0496">Mitochondrion</keyword>
<comment type="similarity">
    <text evidence="1 4">Belongs to the EF-Ts family.</text>
</comment>
<organism evidence="6 7">
    <name type="scientific">Steinernema glaseri</name>
    <dbReference type="NCBI Taxonomy" id="37863"/>
    <lineage>
        <taxon>Eukaryota</taxon>
        <taxon>Metazoa</taxon>
        <taxon>Ecdysozoa</taxon>
        <taxon>Nematoda</taxon>
        <taxon>Chromadorea</taxon>
        <taxon>Rhabditida</taxon>
        <taxon>Tylenchina</taxon>
        <taxon>Panagrolaimomorpha</taxon>
        <taxon>Strongyloidoidea</taxon>
        <taxon>Steinernematidae</taxon>
        <taxon>Steinernema</taxon>
    </lineage>
</organism>
<keyword evidence="3 4" id="KW-0648">Protein biosynthesis</keyword>
<evidence type="ECO:0000259" key="5">
    <source>
        <dbReference type="Pfam" id="PF00889"/>
    </source>
</evidence>
<dbReference type="PANTHER" id="PTHR11741:SF0">
    <property type="entry name" value="ELONGATION FACTOR TS, MITOCHONDRIAL"/>
    <property type="match status" value="1"/>
</dbReference>
<keyword evidence="6" id="KW-1185">Reference proteome</keyword>
<evidence type="ECO:0000256" key="2">
    <source>
        <dbReference type="ARBA" id="ARBA00022768"/>
    </source>
</evidence>
<evidence type="ECO:0000313" key="6">
    <source>
        <dbReference type="Proteomes" id="UP000095287"/>
    </source>
</evidence>
<name>A0A1I8AIV2_9BILA</name>
<evidence type="ECO:0000256" key="4">
    <source>
        <dbReference type="HAMAP-Rule" id="MF_03135"/>
    </source>
</evidence>
<dbReference type="InterPro" id="IPR036402">
    <property type="entry name" value="EF-Ts_dimer_sf"/>
</dbReference>
<sequence length="247" mass="26867">MGNNWFWKVQSRGTVPYIAMLRLRNVQLTGSIVRRLLSSEAAAPSGGDANVRVDKTALMKLRKQTGYSFVNCRKALIKFGPERLPEAIKYLKELADKEGWQKAAKLSSRQTTQGLVSVAADGNVAAICEVACETDFVARSEEFKKAVEEITSAVLKAAAAKKDAHSVADGQILTVPADLKETTIASGQCLEEAVAMTIGKLRENITVSRADMLIAKAGVTLKGHAHPRGKLWALFFMKLGSYCSFFT</sequence>
<dbReference type="SUPFAM" id="SSF46934">
    <property type="entry name" value="UBA-like"/>
    <property type="match status" value="1"/>
</dbReference>
<dbReference type="Gene3D" id="3.30.479.20">
    <property type="entry name" value="Elongation factor Ts, dimerisation domain"/>
    <property type="match status" value="1"/>
</dbReference>
<dbReference type="GO" id="GO:0070125">
    <property type="term" value="P:mitochondrial translational elongation"/>
    <property type="evidence" value="ECO:0007669"/>
    <property type="project" value="TreeGrafter"/>
</dbReference>
<evidence type="ECO:0000256" key="1">
    <source>
        <dbReference type="ARBA" id="ARBA00005532"/>
    </source>
</evidence>
<protein>
    <recommendedName>
        <fullName evidence="4">Elongation factor Ts, mitochondrial</fullName>
        <shortName evidence="4">EF-Ts</shortName>
        <shortName evidence="4">EF-TsMt</shortName>
    </recommendedName>
</protein>
<dbReference type="Pfam" id="PF25025">
    <property type="entry name" value="EF-Ts_N"/>
    <property type="match status" value="1"/>
</dbReference>
<dbReference type="PANTHER" id="PTHR11741">
    <property type="entry name" value="ELONGATION FACTOR TS"/>
    <property type="match status" value="1"/>
</dbReference>
<dbReference type="HAMAP" id="MF_00050">
    <property type="entry name" value="EF_Ts"/>
    <property type="match status" value="1"/>
</dbReference>
<dbReference type="InterPro" id="IPR001816">
    <property type="entry name" value="Transl_elong_EFTs/EF1B"/>
</dbReference>
<dbReference type="InterPro" id="IPR014039">
    <property type="entry name" value="Transl_elong_EFTs/EF1B_dimer"/>
</dbReference>
<dbReference type="WBParaSite" id="L893_g624.t1">
    <property type="protein sequence ID" value="L893_g624.t1"/>
    <property type="gene ID" value="L893_g624"/>
</dbReference>
<keyword evidence="2 4" id="KW-0251">Elongation factor</keyword>
<dbReference type="GO" id="GO:0005739">
    <property type="term" value="C:mitochondrion"/>
    <property type="evidence" value="ECO:0007669"/>
    <property type="project" value="UniProtKB-SubCell"/>
</dbReference>
<reference evidence="7" key="1">
    <citation type="submission" date="2016-11" db="UniProtKB">
        <authorList>
            <consortium name="WormBaseParasite"/>
        </authorList>
    </citation>
    <scope>IDENTIFICATION</scope>
</reference>
<feature type="domain" description="Translation elongation factor EFTs/EF1B dimerisation" evidence="5">
    <location>
        <begin position="125"/>
        <end position="237"/>
    </location>
</feature>
<proteinExistence type="inferred from homology"/>
<comment type="function">
    <text evidence="4">Associates with the EF-Tu.GDP complex and induces the exchange of GDP to GTP. It remains bound to the aminoacyl-tRNA.EF-Tu.GTP complex up to the GTP hydrolysis stage on the ribosome.</text>
</comment>
<dbReference type="GO" id="GO:0003746">
    <property type="term" value="F:translation elongation factor activity"/>
    <property type="evidence" value="ECO:0007669"/>
    <property type="project" value="UniProtKB-UniRule"/>
</dbReference>
<evidence type="ECO:0000256" key="3">
    <source>
        <dbReference type="ARBA" id="ARBA00022917"/>
    </source>
</evidence>
<accession>A0A1I8AIV2</accession>